<name>A0ABP0N1Z2_9DINO</name>
<dbReference type="PROSITE" id="PS51375">
    <property type="entry name" value="PPR"/>
    <property type="match status" value="1"/>
</dbReference>
<protein>
    <recommendedName>
        <fullName evidence="5">Pentatricopeptide repeat-containing protein, chloroplastic</fullName>
    </recommendedName>
</protein>
<dbReference type="EMBL" id="CAXAMN010021273">
    <property type="protein sequence ID" value="CAK9057468.1"/>
    <property type="molecule type" value="Genomic_DNA"/>
</dbReference>
<dbReference type="Gene3D" id="1.25.40.10">
    <property type="entry name" value="Tetratricopeptide repeat domain"/>
    <property type="match status" value="3"/>
</dbReference>
<proteinExistence type="predicted"/>
<dbReference type="InterPro" id="IPR011990">
    <property type="entry name" value="TPR-like_helical_dom_sf"/>
</dbReference>
<evidence type="ECO:0000313" key="4">
    <source>
        <dbReference type="Proteomes" id="UP001642484"/>
    </source>
</evidence>
<sequence length="479" mass="53352">MPRRDGRRTSSGLHDLTRQVKSLAAKNWASAWALLQEAWDFRIRLDAVCCNAALTALTGREGRWRQALVQVKAMTQQKLLPTSFTLNLLISCVPPWQRASHLLDALIGPCHSLRADVVSFGSAMTCYQEQRQWALAFDTYGAQRNSGVPLNPVTRSVLLSTEATAWPSAVLLFAQLKAEKLVESDFMCHSMMKSLSPWPMILNTLETMKLFRLMPTTISISSVMSSCEKGFQWSKAMELIHGVRRVRPNEVSYGSSISASTKGTLWSLSLAQLYRMGSKGLPRSRILLNLALSSCEKGAASGYECWRMVLTLLSLLISSALPNDVTYNATLSACEKSKQWRASAELLEQMAFSGIRIDVISMDAAVTSCDLSVPLWRRALSYLRRFGHDARLQPSSITLNAALSVCRQRWPVVLALLDDVGRQVPKDSCTLPLLLGACESHVTWRASLEFLTEPEEDPTWIWLLTRSAQAQPRIRSSGR</sequence>
<feature type="repeat" description="PPR" evidence="2">
    <location>
        <begin position="323"/>
        <end position="357"/>
    </location>
</feature>
<evidence type="ECO:0000313" key="3">
    <source>
        <dbReference type="EMBL" id="CAK9057468.1"/>
    </source>
</evidence>
<accession>A0ABP0N1Z2</accession>
<gene>
    <name evidence="3" type="ORF">CCMP2556_LOCUS28350</name>
</gene>
<evidence type="ECO:0008006" key="5">
    <source>
        <dbReference type="Google" id="ProtNLM"/>
    </source>
</evidence>
<dbReference type="Proteomes" id="UP001642484">
    <property type="component" value="Unassembled WGS sequence"/>
</dbReference>
<reference evidence="3 4" key="1">
    <citation type="submission" date="2024-02" db="EMBL/GenBank/DDBJ databases">
        <authorList>
            <person name="Chen Y."/>
            <person name="Shah S."/>
            <person name="Dougan E. K."/>
            <person name="Thang M."/>
            <person name="Chan C."/>
        </authorList>
    </citation>
    <scope>NUCLEOTIDE SEQUENCE [LARGE SCALE GENOMIC DNA]</scope>
</reference>
<comment type="caution">
    <text evidence="3">The sequence shown here is derived from an EMBL/GenBank/DDBJ whole genome shotgun (WGS) entry which is preliminary data.</text>
</comment>
<dbReference type="PANTHER" id="PTHR47447:SF17">
    <property type="entry name" value="OS12G0638900 PROTEIN"/>
    <property type="match status" value="1"/>
</dbReference>
<evidence type="ECO:0000256" key="2">
    <source>
        <dbReference type="PROSITE-ProRule" id="PRU00708"/>
    </source>
</evidence>
<keyword evidence="1" id="KW-0677">Repeat</keyword>
<dbReference type="InterPro" id="IPR002885">
    <property type="entry name" value="PPR_rpt"/>
</dbReference>
<keyword evidence="4" id="KW-1185">Reference proteome</keyword>
<evidence type="ECO:0000256" key="1">
    <source>
        <dbReference type="ARBA" id="ARBA00022737"/>
    </source>
</evidence>
<dbReference type="PANTHER" id="PTHR47447">
    <property type="entry name" value="OS03G0856100 PROTEIN"/>
    <property type="match status" value="1"/>
</dbReference>
<organism evidence="3 4">
    <name type="scientific">Durusdinium trenchii</name>
    <dbReference type="NCBI Taxonomy" id="1381693"/>
    <lineage>
        <taxon>Eukaryota</taxon>
        <taxon>Sar</taxon>
        <taxon>Alveolata</taxon>
        <taxon>Dinophyceae</taxon>
        <taxon>Suessiales</taxon>
        <taxon>Symbiodiniaceae</taxon>
        <taxon>Durusdinium</taxon>
    </lineage>
</organism>